<dbReference type="EMBL" id="BBIO01000032">
    <property type="protein sequence ID" value="GAK46817.1"/>
    <property type="molecule type" value="Genomic_DNA"/>
</dbReference>
<reference evidence="6 7" key="1">
    <citation type="submission" date="2014-07" db="EMBL/GenBank/DDBJ databases">
        <title>Tepidicaulis marinum gen. nov., sp. nov., a novel marine bacterium denitrifying nitrate to nitrous oxide strictly under microaerobic conditions.</title>
        <authorList>
            <person name="Takeuchi M."/>
            <person name="Yamagishi T."/>
            <person name="Kamagata Y."/>
            <person name="Oshima K."/>
            <person name="Hattori M."/>
            <person name="Katayama T."/>
            <person name="Hanada S."/>
            <person name="Tamaki H."/>
            <person name="Marumo K."/>
            <person name="Maeda H."/>
            <person name="Nedachi M."/>
            <person name="Iwasaki W."/>
            <person name="Suwa Y."/>
            <person name="Sakata S."/>
        </authorList>
    </citation>
    <scope>NUCLEOTIDE SEQUENCE [LARGE SCALE GENOMIC DNA]</scope>
    <source>
        <strain evidence="6 7">MA2</strain>
    </source>
</reference>
<proteinExistence type="predicted"/>
<keyword evidence="2" id="KW-0285">Flavoprotein</keyword>
<dbReference type="PANTHER" id="PTHR10851">
    <property type="entry name" value="PYRIDOXINE-5-PHOSPHATE OXIDASE"/>
    <property type="match status" value="1"/>
</dbReference>
<gene>
    <name evidence="6" type="ORF">M2A_3316</name>
</gene>
<dbReference type="InterPro" id="IPR012349">
    <property type="entry name" value="Split_barrel_FMN-bd"/>
</dbReference>
<dbReference type="GO" id="GO:0010181">
    <property type="term" value="F:FMN binding"/>
    <property type="evidence" value="ECO:0007669"/>
    <property type="project" value="InterPro"/>
</dbReference>
<dbReference type="PANTHER" id="PTHR10851:SF3">
    <property type="entry name" value="PYRIDOXINE_PYRIDOXAMINE 5'-PHOSPHATE OXIDASE 2"/>
    <property type="match status" value="1"/>
</dbReference>
<evidence type="ECO:0000313" key="6">
    <source>
        <dbReference type="EMBL" id="GAK46817.1"/>
    </source>
</evidence>
<evidence type="ECO:0000256" key="4">
    <source>
        <dbReference type="ARBA" id="ARBA00023002"/>
    </source>
</evidence>
<keyword evidence="4" id="KW-0560">Oxidoreductase</keyword>
<keyword evidence="3" id="KW-0288">FMN</keyword>
<feature type="domain" description="Pyridoxamine 5'-phosphate oxidase Alr4036 family FMN-binding" evidence="5">
    <location>
        <begin position="26"/>
        <end position="109"/>
    </location>
</feature>
<dbReference type="GO" id="GO:0008615">
    <property type="term" value="P:pyridoxine biosynthetic process"/>
    <property type="evidence" value="ECO:0007669"/>
    <property type="project" value="InterPro"/>
</dbReference>
<dbReference type="Proteomes" id="UP000028702">
    <property type="component" value="Unassembled WGS sequence"/>
</dbReference>
<keyword evidence="7" id="KW-1185">Reference proteome</keyword>
<dbReference type="InterPro" id="IPR024624">
    <property type="entry name" value="Pyridox_Oxase_Alr4036_FMN-bd"/>
</dbReference>
<evidence type="ECO:0000313" key="7">
    <source>
        <dbReference type="Proteomes" id="UP000028702"/>
    </source>
</evidence>
<dbReference type="STRING" id="1333998.M2A_3316"/>
<dbReference type="Gene3D" id="2.30.110.10">
    <property type="entry name" value="Electron Transport, Fmn-binding Protein, Chain A"/>
    <property type="match status" value="1"/>
</dbReference>
<comment type="cofactor">
    <cofactor evidence="1">
        <name>FMN</name>
        <dbReference type="ChEBI" id="CHEBI:58210"/>
    </cofactor>
</comment>
<dbReference type="eggNOG" id="COG0259">
    <property type="taxonomic scope" value="Bacteria"/>
</dbReference>
<protein>
    <submittedName>
        <fullName evidence="6">Pyridoxamine 5'-phosphate oxidase-like FMN-binding protein</fullName>
    </submittedName>
</protein>
<sequence length="212" mass="22675">MADLAGRAGTEAAGETLETVWRAVRAALEGAARPGAPFNKSVLATRGLDGIPQARTIILREVDLSTGRIRIHTDARSAKCTEIRACPDVTLLGYDGEGDVQLRIKAKGAVHIRDEVADAAWEGASDSSLRAYLVEAAPGTARAAPGTGLPEDVEGRIPKRARLVDGRENFAVIRLQIAEIDWLRLAREGNRRARFTFAGGKGGTRAGDWLQP</sequence>
<evidence type="ECO:0000256" key="2">
    <source>
        <dbReference type="ARBA" id="ARBA00022630"/>
    </source>
</evidence>
<dbReference type="GO" id="GO:0004733">
    <property type="term" value="F:pyridoxamine phosphate oxidase activity"/>
    <property type="evidence" value="ECO:0007669"/>
    <property type="project" value="InterPro"/>
</dbReference>
<accession>A0A081BFJ9</accession>
<dbReference type="SUPFAM" id="SSF50475">
    <property type="entry name" value="FMN-binding split barrel"/>
    <property type="match status" value="1"/>
</dbReference>
<organism evidence="6 7">
    <name type="scientific">Tepidicaulis marinus</name>
    <dbReference type="NCBI Taxonomy" id="1333998"/>
    <lineage>
        <taxon>Bacteria</taxon>
        <taxon>Pseudomonadati</taxon>
        <taxon>Pseudomonadota</taxon>
        <taxon>Alphaproteobacteria</taxon>
        <taxon>Hyphomicrobiales</taxon>
        <taxon>Parvibaculaceae</taxon>
        <taxon>Tepidicaulis</taxon>
    </lineage>
</organism>
<dbReference type="RefSeq" id="WP_052379579.1">
    <property type="nucleotide sequence ID" value="NZ_BBIO01000032.1"/>
</dbReference>
<dbReference type="AlphaFoldDB" id="A0A081BFJ9"/>
<dbReference type="InterPro" id="IPR000659">
    <property type="entry name" value="Pyridox_Oxase"/>
</dbReference>
<evidence type="ECO:0000259" key="5">
    <source>
        <dbReference type="Pfam" id="PF12766"/>
    </source>
</evidence>
<name>A0A081BFJ9_9HYPH</name>
<evidence type="ECO:0000256" key="1">
    <source>
        <dbReference type="ARBA" id="ARBA00001917"/>
    </source>
</evidence>
<comment type="caution">
    <text evidence="6">The sequence shown here is derived from an EMBL/GenBank/DDBJ whole genome shotgun (WGS) entry which is preliminary data.</text>
</comment>
<evidence type="ECO:0000256" key="3">
    <source>
        <dbReference type="ARBA" id="ARBA00022643"/>
    </source>
</evidence>
<dbReference type="Pfam" id="PF12766">
    <property type="entry name" value="Pyridox_oxase_2"/>
    <property type="match status" value="1"/>
</dbReference>